<dbReference type="EMBL" id="CP098400">
    <property type="protein sequence ID" value="URW79635.1"/>
    <property type="molecule type" value="Genomic_DNA"/>
</dbReference>
<comment type="subcellular location">
    <subcellularLocation>
        <location evidence="8">Cytoplasm</location>
    </subcellularLocation>
</comment>
<dbReference type="InterPro" id="IPR033910">
    <property type="entry name" value="GluRS_core"/>
</dbReference>
<dbReference type="PRINTS" id="PR00987">
    <property type="entry name" value="TRNASYNTHGLU"/>
</dbReference>
<dbReference type="RefSeq" id="WP_250723637.1">
    <property type="nucleotide sequence ID" value="NZ_CP098400.1"/>
</dbReference>
<dbReference type="PROSITE" id="PS00178">
    <property type="entry name" value="AA_TRNA_LIGASE_I"/>
    <property type="match status" value="1"/>
</dbReference>
<dbReference type="InterPro" id="IPR008925">
    <property type="entry name" value="aa_tRNA-synth_I_cd-bd_sf"/>
</dbReference>
<dbReference type="GO" id="GO:0000049">
    <property type="term" value="F:tRNA binding"/>
    <property type="evidence" value="ECO:0007669"/>
    <property type="project" value="InterPro"/>
</dbReference>
<dbReference type="NCBIfam" id="TIGR00464">
    <property type="entry name" value="gltX_bact"/>
    <property type="match status" value="1"/>
</dbReference>
<dbReference type="Gene3D" id="1.10.10.350">
    <property type="match status" value="1"/>
</dbReference>
<comment type="similarity">
    <text evidence="1 8">Belongs to the class-I aminoacyl-tRNA synthetase family. Glutamate--tRNA ligase type 1 subfamily.</text>
</comment>
<evidence type="ECO:0000256" key="6">
    <source>
        <dbReference type="ARBA" id="ARBA00022917"/>
    </source>
</evidence>
<dbReference type="EC" id="6.1.1.17" evidence="8"/>
<dbReference type="InterPro" id="IPR000924">
    <property type="entry name" value="Glu/Gln-tRNA-synth"/>
</dbReference>
<comment type="catalytic activity">
    <reaction evidence="8">
        <text>tRNA(Glu) + L-glutamate + ATP = L-glutamyl-tRNA(Glu) + AMP + diphosphate</text>
        <dbReference type="Rhea" id="RHEA:23540"/>
        <dbReference type="Rhea" id="RHEA-COMP:9663"/>
        <dbReference type="Rhea" id="RHEA-COMP:9680"/>
        <dbReference type="ChEBI" id="CHEBI:29985"/>
        <dbReference type="ChEBI" id="CHEBI:30616"/>
        <dbReference type="ChEBI" id="CHEBI:33019"/>
        <dbReference type="ChEBI" id="CHEBI:78442"/>
        <dbReference type="ChEBI" id="CHEBI:78520"/>
        <dbReference type="ChEBI" id="CHEBI:456215"/>
        <dbReference type="EC" id="6.1.1.17"/>
    </reaction>
</comment>
<evidence type="ECO:0000256" key="8">
    <source>
        <dbReference type="HAMAP-Rule" id="MF_00022"/>
    </source>
</evidence>
<evidence type="ECO:0000256" key="5">
    <source>
        <dbReference type="ARBA" id="ARBA00022840"/>
    </source>
</evidence>
<dbReference type="InterPro" id="IPR001412">
    <property type="entry name" value="aa-tRNA-synth_I_CS"/>
</dbReference>
<dbReference type="SUPFAM" id="SSF48163">
    <property type="entry name" value="An anticodon-binding domain of class I aminoacyl-tRNA synthetases"/>
    <property type="match status" value="1"/>
</dbReference>
<dbReference type="HAMAP" id="MF_00022">
    <property type="entry name" value="Glu_tRNA_synth_type1"/>
    <property type="match status" value="1"/>
</dbReference>
<dbReference type="InterPro" id="IPR020752">
    <property type="entry name" value="Glu-tRNA-synth_I_codon-bd_sub1"/>
</dbReference>
<dbReference type="Gene3D" id="1.10.8.70">
    <property type="entry name" value="Glutamate-tRNA synthetase, class I, anticodon-binding domain 1"/>
    <property type="match status" value="1"/>
</dbReference>
<sequence length="510" mass="57316">MDTVRVRFAPSPTGPLHIGGVRTALFNYLLAKKYGGTFILRIEDTDSTRFVPGAEEYINESLKWLGIKVDEGVLEGGPYGPYKQSERREIYKQYADMLFENGWAYYAFDTPEELNALREKAEAEGKTFAYDVTTRGSLKNSLNMSKAELEAKLSSGEPYVMRFKIPEDVEVEANDLIRGKVVFHTNILDDKVLYKSADELPTYHLANVVDDHLMKVTHVIRGEEWLPSLPLHILMYRAFGWEDTMPAFAHLPLILKPSGKGKLSKRDGDKEGFPVFPLEYTSPSGEISSGYRESGYFPEAVVNLLALLGWNPGTEQEIFSMEELAEIFSLERVNKAGARFDPAKARWFNQQYLIKKSDGELAGLFMPYLKNRGIETDLAFVEKVVALVKERVHFVAELWEQSFFFFEAPVGYDEKVVQKRWKGEVPGLIAELRGLFASEANWDAEELKHKTSALLEAKGLGFGAVANALRLAMTGGAFGPDLFTIIGMLGKDEVLRRLDNAVAKLGYEAV</sequence>
<reference evidence="11" key="1">
    <citation type="submission" date="2022-05" db="EMBL/GenBank/DDBJ databases">
        <authorList>
            <person name="Sun X."/>
        </authorList>
    </citation>
    <scope>NUCLEOTIDE SEQUENCE</scope>
    <source>
        <strain evidence="11">Ai-910</strain>
    </source>
</reference>
<comment type="caution">
    <text evidence="8">Lacks conserved residue(s) required for the propagation of feature annotation.</text>
</comment>
<dbReference type="CDD" id="cd00808">
    <property type="entry name" value="GluRS_core"/>
    <property type="match status" value="1"/>
</dbReference>
<dbReference type="GO" id="GO:0008270">
    <property type="term" value="F:zinc ion binding"/>
    <property type="evidence" value="ECO:0007669"/>
    <property type="project" value="InterPro"/>
</dbReference>
<evidence type="ECO:0000256" key="7">
    <source>
        <dbReference type="ARBA" id="ARBA00023146"/>
    </source>
</evidence>
<accession>A0A9J6ZPT2</accession>
<dbReference type="GO" id="GO:0006424">
    <property type="term" value="P:glutamyl-tRNA aminoacylation"/>
    <property type="evidence" value="ECO:0007669"/>
    <property type="project" value="UniProtKB-UniRule"/>
</dbReference>
<evidence type="ECO:0000256" key="2">
    <source>
        <dbReference type="ARBA" id="ARBA00022490"/>
    </source>
</evidence>
<keyword evidence="3 8" id="KW-0436">Ligase</keyword>
<dbReference type="Gene3D" id="3.40.50.620">
    <property type="entry name" value="HUPs"/>
    <property type="match status" value="1"/>
</dbReference>
<keyword evidence="6 8" id="KW-0648">Protein biosynthesis</keyword>
<evidence type="ECO:0000313" key="11">
    <source>
        <dbReference type="EMBL" id="URW79635.1"/>
    </source>
</evidence>
<dbReference type="InterPro" id="IPR004527">
    <property type="entry name" value="Glu-tRNA-ligase_bac/mito"/>
</dbReference>
<name>A0A9J6ZPT2_9BACT</name>
<dbReference type="AlphaFoldDB" id="A0A9J6ZPT2"/>
<organism evidence="11 12">
    <name type="scientific">Xiashengella succiniciproducens</name>
    <dbReference type="NCBI Taxonomy" id="2949635"/>
    <lineage>
        <taxon>Bacteria</taxon>
        <taxon>Pseudomonadati</taxon>
        <taxon>Bacteroidota</taxon>
        <taxon>Bacteroidia</taxon>
        <taxon>Marinilabiliales</taxon>
        <taxon>Marinilabiliaceae</taxon>
        <taxon>Xiashengella</taxon>
    </lineage>
</organism>
<dbReference type="PANTHER" id="PTHR43311">
    <property type="entry name" value="GLUTAMATE--TRNA LIGASE"/>
    <property type="match status" value="1"/>
</dbReference>
<dbReference type="Proteomes" id="UP001056426">
    <property type="component" value="Chromosome"/>
</dbReference>
<feature type="domain" description="Glutamyl/glutaminyl-tRNA synthetase class Ib catalytic" evidence="9">
    <location>
        <begin position="4"/>
        <end position="345"/>
    </location>
</feature>
<feature type="binding site" evidence="8">
    <location>
        <position position="265"/>
    </location>
    <ligand>
        <name>ATP</name>
        <dbReference type="ChEBI" id="CHEBI:30616"/>
    </ligand>
</feature>
<keyword evidence="7 8" id="KW-0030">Aminoacyl-tRNA synthetase</keyword>
<dbReference type="GO" id="GO:0004818">
    <property type="term" value="F:glutamate-tRNA ligase activity"/>
    <property type="evidence" value="ECO:0007669"/>
    <property type="project" value="UniProtKB-UniRule"/>
</dbReference>
<reference evidence="11" key="2">
    <citation type="submission" date="2022-06" db="EMBL/GenBank/DDBJ databases">
        <title>Xiashengella guii gen. nov. sp. nov., a bacterium isolated form anaerobic digestion tank.</title>
        <authorList>
            <person name="Huang H."/>
        </authorList>
    </citation>
    <scope>NUCLEOTIDE SEQUENCE</scope>
    <source>
        <strain evidence="11">Ai-910</strain>
    </source>
</reference>
<evidence type="ECO:0000256" key="3">
    <source>
        <dbReference type="ARBA" id="ARBA00022598"/>
    </source>
</evidence>
<dbReference type="InterPro" id="IPR049940">
    <property type="entry name" value="GluQ/Sye"/>
</dbReference>
<evidence type="ECO:0000259" key="9">
    <source>
        <dbReference type="Pfam" id="PF00749"/>
    </source>
</evidence>
<keyword evidence="2 8" id="KW-0963">Cytoplasm</keyword>
<dbReference type="GO" id="GO:0005524">
    <property type="term" value="F:ATP binding"/>
    <property type="evidence" value="ECO:0007669"/>
    <property type="project" value="UniProtKB-UniRule"/>
</dbReference>
<comment type="function">
    <text evidence="8">Catalyzes the attachment of glutamate to tRNA(Glu) in a two-step reaction: glutamate is first activated by ATP to form Glu-AMP and then transferred to the acceptor end of tRNA(Glu).</text>
</comment>
<protein>
    <recommendedName>
        <fullName evidence="8">Glutamate--tRNA ligase</fullName>
        <ecNumber evidence="8">6.1.1.17</ecNumber>
    </recommendedName>
    <alternativeName>
        <fullName evidence="8">Glutamyl-tRNA synthetase</fullName>
        <shortName evidence="8">GluRS</shortName>
    </alternativeName>
</protein>
<dbReference type="Pfam" id="PF19269">
    <property type="entry name" value="Anticodon_2"/>
    <property type="match status" value="1"/>
</dbReference>
<comment type="subunit">
    <text evidence="8">Monomer.</text>
</comment>
<dbReference type="InterPro" id="IPR045462">
    <property type="entry name" value="aa-tRNA-synth_I_cd-bd"/>
</dbReference>
<keyword evidence="4 8" id="KW-0547">Nucleotide-binding</keyword>
<evidence type="ECO:0000256" key="4">
    <source>
        <dbReference type="ARBA" id="ARBA00022741"/>
    </source>
</evidence>
<keyword evidence="12" id="KW-1185">Reference proteome</keyword>
<dbReference type="FunFam" id="3.40.50.620:FF:000127">
    <property type="entry name" value="Glutamate--tRNA ligase"/>
    <property type="match status" value="1"/>
</dbReference>
<dbReference type="InterPro" id="IPR020058">
    <property type="entry name" value="Glu/Gln-tRNA-synth_Ib_cat-dom"/>
</dbReference>
<dbReference type="InterPro" id="IPR014729">
    <property type="entry name" value="Rossmann-like_a/b/a_fold"/>
</dbReference>
<dbReference type="Pfam" id="PF00749">
    <property type="entry name" value="tRNA-synt_1c"/>
    <property type="match status" value="1"/>
</dbReference>
<dbReference type="InterPro" id="IPR020751">
    <property type="entry name" value="aa-tRNA-synth_I_codon-bd_sub2"/>
</dbReference>
<evidence type="ECO:0000259" key="10">
    <source>
        <dbReference type="Pfam" id="PF19269"/>
    </source>
</evidence>
<evidence type="ECO:0000256" key="1">
    <source>
        <dbReference type="ARBA" id="ARBA00007894"/>
    </source>
</evidence>
<evidence type="ECO:0000313" key="12">
    <source>
        <dbReference type="Proteomes" id="UP001056426"/>
    </source>
</evidence>
<dbReference type="PANTHER" id="PTHR43311:SF2">
    <property type="entry name" value="GLUTAMATE--TRNA LIGASE, MITOCHONDRIAL-RELATED"/>
    <property type="match status" value="1"/>
</dbReference>
<dbReference type="GO" id="GO:0005829">
    <property type="term" value="C:cytosol"/>
    <property type="evidence" value="ECO:0007669"/>
    <property type="project" value="TreeGrafter"/>
</dbReference>
<proteinExistence type="inferred from homology"/>
<keyword evidence="5 8" id="KW-0067">ATP-binding</keyword>
<feature type="short sequence motif" description="'KMSKS' region" evidence="8">
    <location>
        <begin position="262"/>
        <end position="266"/>
    </location>
</feature>
<feature type="domain" description="Aminoacyl-tRNA synthetase class I anticodon-binding" evidence="10">
    <location>
        <begin position="360"/>
        <end position="501"/>
    </location>
</feature>
<gene>
    <name evidence="8 11" type="primary">gltX</name>
    <name evidence="11" type="ORF">M9189_12315</name>
</gene>
<feature type="short sequence motif" description="'HIGH' region" evidence="8">
    <location>
        <begin position="10"/>
        <end position="20"/>
    </location>
</feature>
<dbReference type="SUPFAM" id="SSF52374">
    <property type="entry name" value="Nucleotidylyl transferase"/>
    <property type="match status" value="1"/>
</dbReference>
<dbReference type="KEGG" id="alkq:M9189_12315"/>